<comment type="caution">
    <text evidence="1">The sequence shown here is derived from an EMBL/GenBank/DDBJ whole genome shotgun (WGS) entry which is preliminary data.</text>
</comment>
<proteinExistence type="predicted"/>
<protein>
    <submittedName>
        <fullName evidence="1">Uncharacterized protein</fullName>
    </submittedName>
</protein>
<sequence>MFVSQTIEDANNQMLKLQSQPTLEGNQLLSRMIYVRWCWVDDRATQAEGPQNDECEKFHDVMSAIHNRASITG</sequence>
<accession>A0A5D3DLQ0</accession>
<dbReference type="AlphaFoldDB" id="A0A5D3DLQ0"/>
<evidence type="ECO:0000313" key="2">
    <source>
        <dbReference type="Proteomes" id="UP000321947"/>
    </source>
</evidence>
<dbReference type="Proteomes" id="UP000321947">
    <property type="component" value="Unassembled WGS sequence"/>
</dbReference>
<organism evidence="1 2">
    <name type="scientific">Cucumis melo var. makuwa</name>
    <name type="common">Oriental melon</name>
    <dbReference type="NCBI Taxonomy" id="1194695"/>
    <lineage>
        <taxon>Eukaryota</taxon>
        <taxon>Viridiplantae</taxon>
        <taxon>Streptophyta</taxon>
        <taxon>Embryophyta</taxon>
        <taxon>Tracheophyta</taxon>
        <taxon>Spermatophyta</taxon>
        <taxon>Magnoliopsida</taxon>
        <taxon>eudicotyledons</taxon>
        <taxon>Gunneridae</taxon>
        <taxon>Pentapetalae</taxon>
        <taxon>rosids</taxon>
        <taxon>fabids</taxon>
        <taxon>Cucurbitales</taxon>
        <taxon>Cucurbitaceae</taxon>
        <taxon>Benincaseae</taxon>
        <taxon>Cucumis</taxon>
    </lineage>
</organism>
<reference evidence="1 2" key="1">
    <citation type="submission" date="2019-08" db="EMBL/GenBank/DDBJ databases">
        <title>Draft genome sequences of two oriental melons (Cucumis melo L. var makuwa).</title>
        <authorList>
            <person name="Kwon S.-Y."/>
        </authorList>
    </citation>
    <scope>NUCLEOTIDE SEQUENCE [LARGE SCALE GENOMIC DNA]</scope>
    <source>
        <strain evidence="2">cv. Chang Bougi</strain>
        <tissue evidence="1">Leaf</tissue>
    </source>
</reference>
<gene>
    <name evidence="1" type="ORF">E5676_scaffold27G00100</name>
</gene>
<evidence type="ECO:0000313" key="1">
    <source>
        <dbReference type="EMBL" id="TYK24209.1"/>
    </source>
</evidence>
<name>A0A5D3DLQ0_CUCMM</name>
<dbReference type="EMBL" id="SSTD01003948">
    <property type="protein sequence ID" value="TYK24209.1"/>
    <property type="molecule type" value="Genomic_DNA"/>
</dbReference>